<evidence type="ECO:0000313" key="1">
    <source>
        <dbReference type="EMBL" id="GIC84549.1"/>
    </source>
</evidence>
<dbReference type="EMBL" id="BBXM02000001">
    <property type="protein sequence ID" value="GIC84549.1"/>
    <property type="molecule type" value="Genomic_DNA"/>
</dbReference>
<accession>A0A8E0QGY8</accession>
<dbReference type="AlphaFoldDB" id="A0A8E0QGY8"/>
<reference evidence="1" key="2">
    <citation type="submission" date="2021-01" db="EMBL/GenBank/DDBJ databases">
        <title>Pan-genome distribution and transcriptional activeness of fungal secondary metabolism genes in Aspergillus section Fumigati.</title>
        <authorList>
            <person name="Takahashi H."/>
            <person name="Umemura M."/>
            <person name="Ninomiya A."/>
            <person name="Kusuya Y."/>
            <person name="Urayama S."/>
            <person name="Shimizu M."/>
            <person name="Watanabe A."/>
            <person name="Kamei K."/>
            <person name="Yaguchi T."/>
            <person name="Hagiwara D."/>
        </authorList>
    </citation>
    <scope>NUCLEOTIDE SEQUENCE</scope>
    <source>
        <strain evidence="1">IFM 46973</strain>
    </source>
</reference>
<comment type="caution">
    <text evidence="1">The sequence shown here is derived from an EMBL/GenBank/DDBJ whole genome shotgun (WGS) entry which is preliminary data.</text>
</comment>
<reference evidence="1" key="1">
    <citation type="journal article" date="2015" name="Genome Announc.">
        <title>Draft Genome Sequence of the Pathogenic Filamentous Fungus Aspergillus udagawae Strain IFM 46973T.</title>
        <authorList>
            <person name="Kusuya Y."/>
            <person name="Takahashi-Nakaguchi A."/>
            <person name="Takahashi H."/>
            <person name="Yaguchi T."/>
        </authorList>
    </citation>
    <scope>NUCLEOTIDE SEQUENCE</scope>
    <source>
        <strain evidence="1">IFM 46973</strain>
    </source>
</reference>
<organism evidence="1 2">
    <name type="scientific">Aspergillus udagawae</name>
    <dbReference type="NCBI Taxonomy" id="91492"/>
    <lineage>
        <taxon>Eukaryota</taxon>
        <taxon>Fungi</taxon>
        <taxon>Dikarya</taxon>
        <taxon>Ascomycota</taxon>
        <taxon>Pezizomycotina</taxon>
        <taxon>Eurotiomycetes</taxon>
        <taxon>Eurotiomycetidae</taxon>
        <taxon>Eurotiales</taxon>
        <taxon>Aspergillaceae</taxon>
        <taxon>Aspergillus</taxon>
        <taxon>Aspergillus subgen. Fumigati</taxon>
    </lineage>
</organism>
<dbReference type="Proteomes" id="UP000036893">
    <property type="component" value="Unassembled WGS sequence"/>
</dbReference>
<sequence length="231" mass="26650">MALHKRKGPFKEANTRLIPHDAFFIDDYDRHCRLVEASRIEKDTQYWLVANVFNPSRRHRAWYTPAKTESLRDSFFVHIKLQAVEGETEVQFEVAEEARTYVKTDQNQKGVAVETHSSGDLVLLVKSDIPQHREIEIVTFVKPNTMPIDEQIKALGEVSLCRSWGELEGKEGEGLLLKRTERTVLAHGVELDPISDFYFLLDARKMSKILPQQQAERISYILENSPLGLFR</sequence>
<protein>
    <submittedName>
        <fullName evidence="1">Uncharacterized protein</fullName>
    </submittedName>
</protein>
<evidence type="ECO:0000313" key="2">
    <source>
        <dbReference type="Proteomes" id="UP000036893"/>
    </source>
</evidence>
<dbReference type="RefSeq" id="XP_043141815.1">
    <property type="nucleotide sequence ID" value="XM_043285880.1"/>
</dbReference>
<gene>
    <name evidence="1" type="ORF">Aud_000367</name>
</gene>
<proteinExistence type="predicted"/>
<name>A0A8E0QGY8_9EURO</name>
<dbReference type="GeneID" id="66987843"/>